<gene>
    <name evidence="2" type="ORF">EKG83_17590</name>
</gene>
<feature type="compositionally biased region" description="Polar residues" evidence="1">
    <location>
        <begin position="26"/>
        <end position="35"/>
    </location>
</feature>
<evidence type="ECO:0000256" key="1">
    <source>
        <dbReference type="SAM" id="MobiDB-lite"/>
    </source>
</evidence>
<accession>A0A5Q0GZN9</accession>
<dbReference type="AlphaFoldDB" id="A0A5Q0GZN9"/>
<organism evidence="2 3">
    <name type="scientific">Saccharothrix syringae</name>
    <name type="common">Nocardiopsis syringae</name>
    <dbReference type="NCBI Taxonomy" id="103733"/>
    <lineage>
        <taxon>Bacteria</taxon>
        <taxon>Bacillati</taxon>
        <taxon>Actinomycetota</taxon>
        <taxon>Actinomycetes</taxon>
        <taxon>Pseudonocardiales</taxon>
        <taxon>Pseudonocardiaceae</taxon>
        <taxon>Saccharothrix</taxon>
    </lineage>
</organism>
<dbReference type="EMBL" id="CP034550">
    <property type="protein sequence ID" value="QFZ19024.1"/>
    <property type="molecule type" value="Genomic_DNA"/>
</dbReference>
<feature type="compositionally biased region" description="Low complexity" evidence="1">
    <location>
        <begin position="58"/>
        <end position="67"/>
    </location>
</feature>
<dbReference type="RefSeq" id="WP_033433737.1">
    <property type="nucleotide sequence ID" value="NZ_CP034550.1"/>
</dbReference>
<protein>
    <submittedName>
        <fullName evidence="2">Uncharacterized protein</fullName>
    </submittedName>
</protein>
<sequence>MSSSSAVAGSTPRGVAGSVTRPSEKTVGTDSTSPCATGPRHRSVPSNAPQQPQPAPTRPGAASRPAR</sequence>
<dbReference type="KEGG" id="ssyi:EKG83_17590"/>
<proteinExistence type="predicted"/>
<name>A0A5Q0GZN9_SACSY</name>
<keyword evidence="3" id="KW-1185">Reference proteome</keyword>
<reference evidence="3" key="1">
    <citation type="journal article" date="2021" name="Curr. Microbiol.">
        <title>Complete genome of nocamycin-producing strain Saccharothrix syringae NRRL B-16468 reveals the biosynthetic potential for secondary metabolites.</title>
        <authorList>
            <person name="Mo X."/>
            <person name="Yang S."/>
        </authorList>
    </citation>
    <scope>NUCLEOTIDE SEQUENCE [LARGE SCALE GENOMIC DNA]</scope>
    <source>
        <strain evidence="3">ATCC 51364 / DSM 43886 / JCM 6844 / KCTC 9398 / NBRC 14523 / NRRL B-16468 / INA 2240</strain>
    </source>
</reference>
<dbReference type="Proteomes" id="UP000325787">
    <property type="component" value="Chromosome"/>
</dbReference>
<feature type="region of interest" description="Disordered" evidence="1">
    <location>
        <begin position="1"/>
        <end position="67"/>
    </location>
</feature>
<evidence type="ECO:0000313" key="3">
    <source>
        <dbReference type="Proteomes" id="UP000325787"/>
    </source>
</evidence>
<evidence type="ECO:0000313" key="2">
    <source>
        <dbReference type="EMBL" id="QFZ19024.1"/>
    </source>
</evidence>